<proteinExistence type="predicted"/>
<dbReference type="Proteomes" id="UP001558652">
    <property type="component" value="Unassembled WGS sequence"/>
</dbReference>
<dbReference type="AlphaFoldDB" id="A0ABD0YJN7"/>
<gene>
    <name evidence="1" type="ORF">AAG570_004660</name>
</gene>
<dbReference type="EMBL" id="JBFDAA010000016">
    <property type="protein sequence ID" value="KAL1117334.1"/>
    <property type="molecule type" value="Genomic_DNA"/>
</dbReference>
<evidence type="ECO:0000313" key="1">
    <source>
        <dbReference type="EMBL" id="KAL1117334.1"/>
    </source>
</evidence>
<sequence>MNLKLTWTYSIELWGSAKKGNIDRIHSFQSKVLLTILNAPWYVSNRTIHHDLNIPTVHETIQSRFKSFHSKLEYHPNPLANALSSIAHPLKPPRIFKRRCPRGLLATYRATSATEDHYKEWCGFFHDVFHGLMHRCSHPSVLRQHR</sequence>
<evidence type="ECO:0000313" key="2">
    <source>
        <dbReference type="Proteomes" id="UP001558652"/>
    </source>
</evidence>
<reference evidence="1 2" key="1">
    <citation type="submission" date="2024-07" db="EMBL/GenBank/DDBJ databases">
        <title>Chromosome-level genome assembly of the water stick insect Ranatra chinensis (Heteroptera: Nepidae).</title>
        <authorList>
            <person name="Liu X."/>
        </authorList>
    </citation>
    <scope>NUCLEOTIDE SEQUENCE [LARGE SCALE GENOMIC DNA]</scope>
    <source>
        <strain evidence="1">Cailab_2021Rc</strain>
        <tissue evidence="1">Muscle</tissue>
    </source>
</reference>
<comment type="caution">
    <text evidence="1">The sequence shown here is derived from an EMBL/GenBank/DDBJ whole genome shotgun (WGS) entry which is preliminary data.</text>
</comment>
<keyword evidence="2" id="KW-1185">Reference proteome</keyword>
<name>A0ABD0YJN7_9HEMI</name>
<protein>
    <submittedName>
        <fullName evidence="1">Uncharacterized protein</fullName>
    </submittedName>
</protein>
<organism evidence="1 2">
    <name type="scientific">Ranatra chinensis</name>
    <dbReference type="NCBI Taxonomy" id="642074"/>
    <lineage>
        <taxon>Eukaryota</taxon>
        <taxon>Metazoa</taxon>
        <taxon>Ecdysozoa</taxon>
        <taxon>Arthropoda</taxon>
        <taxon>Hexapoda</taxon>
        <taxon>Insecta</taxon>
        <taxon>Pterygota</taxon>
        <taxon>Neoptera</taxon>
        <taxon>Paraneoptera</taxon>
        <taxon>Hemiptera</taxon>
        <taxon>Heteroptera</taxon>
        <taxon>Panheteroptera</taxon>
        <taxon>Nepomorpha</taxon>
        <taxon>Nepidae</taxon>
        <taxon>Ranatrinae</taxon>
        <taxon>Ranatra</taxon>
    </lineage>
</organism>
<accession>A0ABD0YJN7</accession>